<dbReference type="GO" id="GO:0003677">
    <property type="term" value="F:DNA binding"/>
    <property type="evidence" value="ECO:0007669"/>
    <property type="project" value="UniProtKB-UniRule"/>
</dbReference>
<sequence length="253" mass="28107" precursor="true">MPKFRVVYPNASKMKYITQAIAKVTDEAPIYVTPEAVEVKVLSPDKSMLTIVRIPATAFEEFEAEGEESFMVASTDLNRVMRRGGRNDVLEMKLDREHGVLEAVFRDRKTGVERVFQVEVLPKTPEPVPELNLELGVVVKMLSEDYRGIVGDAKSIGEEVVLSFEDGKLTVYSSEQQKEYVGVFSEGSPLLYVYATVDKARASYSVDLLSATVKPVSASKQVTVSFDTDKPAKIEYELIGGGQLIYWVVPRVG</sequence>
<evidence type="ECO:0000256" key="1">
    <source>
        <dbReference type="ARBA" id="ARBA00022705"/>
    </source>
</evidence>
<dbReference type="GO" id="GO:0030337">
    <property type="term" value="F:DNA polymerase processivity factor activity"/>
    <property type="evidence" value="ECO:0007669"/>
    <property type="project" value="UniProtKB-UniRule"/>
</dbReference>
<reference evidence="6" key="1">
    <citation type="submission" date="2010-11" db="EMBL/GenBank/DDBJ databases">
        <title>The complete genome of Desulfurococcus mucosus DSM 2162.</title>
        <authorList>
            <consortium name="US DOE Joint Genome Institute (JGI-PGF)"/>
            <person name="Lucas S."/>
            <person name="Copeland A."/>
            <person name="Lapidus A."/>
            <person name="Bruce D."/>
            <person name="Goodwin L."/>
            <person name="Pitluck S."/>
            <person name="Kyrpides N."/>
            <person name="Mavromatis K."/>
            <person name="Pagani I."/>
            <person name="Ivanova N."/>
            <person name="Ovchinnikova G."/>
            <person name="Chertkov O."/>
            <person name="Held B."/>
            <person name="Brettin T."/>
            <person name="Detter J.C."/>
            <person name="Tapia R."/>
            <person name="Han C."/>
            <person name="Land M."/>
            <person name="Hauser L."/>
            <person name="Markowitz V."/>
            <person name="Cheng J.-F."/>
            <person name="Hugenholtz P."/>
            <person name="Woyke T."/>
            <person name="Wu D."/>
            <person name="Wirth R."/>
            <person name="Bilek Y."/>
            <person name="Hader T."/>
            <person name="Klenk H.-P."/>
            <person name="Eisen J.A."/>
        </authorList>
    </citation>
    <scope>NUCLEOTIDE SEQUENCE [LARGE SCALE GENOMIC DNA]</scope>
    <source>
        <strain evidence="6">ATCC 35584 / DSM 2162 / JCM 9187 / O7/1</strain>
    </source>
</reference>
<dbReference type="InterPro" id="IPR022648">
    <property type="entry name" value="Pr_cel_nuc_antig_N"/>
</dbReference>
<comment type="function">
    <text evidence="3">Sliding clamp subunit that acts as a moving platform for DNA processing. Responsible for tethering the catalytic subunit of DNA polymerase and other proteins to DNA during high-speed replication.</text>
</comment>
<name>E8RAP9_DESM0</name>
<evidence type="ECO:0000313" key="5">
    <source>
        <dbReference type="EMBL" id="ADV65485.1"/>
    </source>
</evidence>
<keyword evidence="2 3" id="KW-0238">DNA-binding</keyword>
<feature type="domain" description="Proliferating cell nuclear antigen PCNA N-terminal" evidence="4">
    <location>
        <begin position="9"/>
        <end position="119"/>
    </location>
</feature>
<evidence type="ECO:0000313" key="6">
    <source>
        <dbReference type="Proteomes" id="UP000001068"/>
    </source>
</evidence>
<dbReference type="STRING" id="765177.Desmu_1188"/>
<proteinExistence type="inferred from homology"/>
<dbReference type="Gene3D" id="3.70.10.10">
    <property type="match status" value="1"/>
</dbReference>
<accession>E8RAP9</accession>
<keyword evidence="1 3" id="KW-0235">DNA replication</keyword>
<evidence type="ECO:0000259" key="4">
    <source>
        <dbReference type="Pfam" id="PF00705"/>
    </source>
</evidence>
<dbReference type="AlphaFoldDB" id="E8RAP9"/>
<dbReference type="HOGENOM" id="CLU_043978_1_0_2"/>
<dbReference type="Pfam" id="PF00705">
    <property type="entry name" value="PCNA_N"/>
    <property type="match status" value="1"/>
</dbReference>
<dbReference type="InterPro" id="IPR046938">
    <property type="entry name" value="DNA_clamp_sf"/>
</dbReference>
<dbReference type="eggNOG" id="arCOG00488">
    <property type="taxonomic scope" value="Archaea"/>
</dbReference>
<reference evidence="5 6" key="2">
    <citation type="journal article" date="2011" name="Stand. Genomic Sci.">
        <title>Complete genome sequence of Desulfurococcus mucosus type strain (O7/1).</title>
        <authorList>
            <person name="Wirth R."/>
            <person name="Chertkov O."/>
            <person name="Held B."/>
            <person name="Lapidus A."/>
            <person name="Nolan M."/>
            <person name="Lucas S."/>
            <person name="Hammon N."/>
            <person name="Deshpande S."/>
            <person name="Cheng J.F."/>
            <person name="Tapia R."/>
            <person name="Han C."/>
            <person name="Goodwin L."/>
            <person name="Pitluck S."/>
            <person name="Liolios K."/>
            <person name="Ioanna P."/>
            <person name="Ivanova N."/>
            <person name="Mavromatis K."/>
            <person name="Mikhailova N."/>
            <person name="Pati A."/>
            <person name="Chen A."/>
            <person name="Palaniappan K."/>
            <person name="Land M."/>
            <person name="Hauser L."/>
            <person name="Chang Y.J."/>
            <person name="Jeffries C.D."/>
            <person name="Bilek Y."/>
            <person name="Hader T."/>
            <person name="Rohde M."/>
            <person name="Spring S."/>
            <person name="Sikorski J."/>
            <person name="Goker M."/>
            <person name="Woyke T."/>
            <person name="Bristow J."/>
            <person name="Eisen J.A."/>
            <person name="Markowitz V."/>
            <person name="Hugenholtz P."/>
            <person name="Kyrpides N.C."/>
            <person name="Klenk H.P."/>
        </authorList>
    </citation>
    <scope>NUCLEOTIDE SEQUENCE [LARGE SCALE GENOMIC DNA]</scope>
    <source>
        <strain evidence="6">ATCC 35584 / DSM 2162 / JCM 9187 / O7/1</strain>
    </source>
</reference>
<gene>
    <name evidence="3" type="primary">pcn</name>
    <name evidence="5" type="ordered locus">Desmu_1188</name>
</gene>
<dbReference type="PANTHER" id="PTHR11352">
    <property type="entry name" value="PROLIFERATING CELL NUCLEAR ANTIGEN"/>
    <property type="match status" value="1"/>
</dbReference>
<dbReference type="PANTHER" id="PTHR11352:SF0">
    <property type="entry name" value="PROLIFERATING CELL NUCLEAR ANTIGEN"/>
    <property type="match status" value="1"/>
</dbReference>
<dbReference type="GO" id="GO:0006272">
    <property type="term" value="P:leading strand elongation"/>
    <property type="evidence" value="ECO:0007669"/>
    <property type="project" value="TreeGrafter"/>
</dbReference>
<evidence type="ECO:0000256" key="3">
    <source>
        <dbReference type="HAMAP-Rule" id="MF_00317"/>
    </source>
</evidence>
<protein>
    <recommendedName>
        <fullName evidence="3">DNA polymerase sliding clamp</fullName>
    </recommendedName>
    <alternativeName>
        <fullName evidence="3">Proliferating cell nuclear antigen homolog</fullName>
        <shortName evidence="3">PCNA</shortName>
    </alternativeName>
</protein>
<evidence type="ECO:0000256" key="2">
    <source>
        <dbReference type="ARBA" id="ARBA00023125"/>
    </source>
</evidence>
<dbReference type="KEGG" id="dmu:Desmu_1188"/>
<dbReference type="GO" id="GO:0006275">
    <property type="term" value="P:regulation of DNA replication"/>
    <property type="evidence" value="ECO:0007669"/>
    <property type="project" value="UniProtKB-UniRule"/>
</dbReference>
<dbReference type="EMBL" id="CP002363">
    <property type="protein sequence ID" value="ADV65485.1"/>
    <property type="molecule type" value="Genomic_DNA"/>
</dbReference>
<dbReference type="InterPro" id="IPR000730">
    <property type="entry name" value="Pr_cel_nuc_antig"/>
</dbReference>
<dbReference type="SUPFAM" id="SSF55979">
    <property type="entry name" value="DNA clamp"/>
    <property type="match status" value="2"/>
</dbReference>
<comment type="similarity">
    <text evidence="3">Belongs to the PCNA family.</text>
</comment>
<dbReference type="NCBIfam" id="NF002218">
    <property type="entry name" value="PRK01115.1-1"/>
    <property type="match status" value="1"/>
</dbReference>
<dbReference type="HAMAP" id="MF_00317">
    <property type="entry name" value="DNApol_clamp_arch"/>
    <property type="match status" value="1"/>
</dbReference>
<dbReference type="CDD" id="cd00577">
    <property type="entry name" value="PCNA"/>
    <property type="match status" value="1"/>
</dbReference>
<dbReference type="Proteomes" id="UP000001068">
    <property type="component" value="Chromosome"/>
</dbReference>
<keyword evidence="6" id="KW-1185">Reference proteome</keyword>
<organism evidence="5 6">
    <name type="scientific">Desulfurococcus mucosus (strain ATCC 35584 / DSM 2162 / JCM 9187 / O7/1)</name>
    <dbReference type="NCBI Taxonomy" id="765177"/>
    <lineage>
        <taxon>Archaea</taxon>
        <taxon>Thermoproteota</taxon>
        <taxon>Thermoprotei</taxon>
        <taxon>Desulfurococcales</taxon>
        <taxon>Desulfurococcaceae</taxon>
        <taxon>Desulfurococcus</taxon>
    </lineage>
</organism>
<comment type="subunit">
    <text evidence="3">Homotrimer. The subunits circularize to form a toroid; DNA passes through its center. Replication factor C (RFC) is required to load the toroid on the DNA.</text>
</comment>